<evidence type="ECO:0000313" key="4">
    <source>
        <dbReference type="Proteomes" id="UP000758603"/>
    </source>
</evidence>
<keyword evidence="2" id="KW-0812">Transmembrane</keyword>
<keyword evidence="2" id="KW-1133">Transmembrane helix</keyword>
<sequence>MRPMPRPAEDRRRMVPHSTTTIPTSNTTNTTTTNMAPLDDMIYFACCSIVILHTLSALLVITHGRCSVYAAAFLIACAMWIDVSILNLWFFVPTIIKESRNIEIHLVHEPWLDTVAVSQGIFLSSAASYVYMMLFGWFVGSMSLSNALAMWQKEGCDCMDAHHHRGFGGRIVQLAHTAEEYVGIYDSGYLPFLEQKEERVKRWSSYLFAGPRWLHGSYLFMLSPPIKLLGDRKSRQSIEQEKV</sequence>
<proteinExistence type="predicted"/>
<dbReference type="RefSeq" id="XP_045951676.1">
    <property type="nucleotide sequence ID" value="XM_046094992.1"/>
</dbReference>
<evidence type="ECO:0000313" key="3">
    <source>
        <dbReference type="EMBL" id="KAH6645162.1"/>
    </source>
</evidence>
<dbReference type="GeneID" id="70123885"/>
<feature type="transmembrane region" description="Helical" evidence="2">
    <location>
        <begin position="41"/>
        <end position="61"/>
    </location>
</feature>
<dbReference type="AlphaFoldDB" id="A0A9P8RFZ5"/>
<gene>
    <name evidence="3" type="ORF">BKA67DRAFT_129977</name>
</gene>
<dbReference type="OrthoDB" id="4770830at2759"/>
<dbReference type="Proteomes" id="UP000758603">
    <property type="component" value="Unassembled WGS sequence"/>
</dbReference>
<keyword evidence="2" id="KW-0472">Membrane</keyword>
<evidence type="ECO:0000256" key="1">
    <source>
        <dbReference type="SAM" id="MobiDB-lite"/>
    </source>
</evidence>
<dbReference type="EMBL" id="JAGPXC010000012">
    <property type="protein sequence ID" value="KAH6645162.1"/>
    <property type="molecule type" value="Genomic_DNA"/>
</dbReference>
<feature type="transmembrane region" description="Helical" evidence="2">
    <location>
        <begin position="68"/>
        <end position="96"/>
    </location>
</feature>
<feature type="transmembrane region" description="Helical" evidence="2">
    <location>
        <begin position="116"/>
        <end position="140"/>
    </location>
</feature>
<organism evidence="3 4">
    <name type="scientific">Truncatella angustata</name>
    <dbReference type="NCBI Taxonomy" id="152316"/>
    <lineage>
        <taxon>Eukaryota</taxon>
        <taxon>Fungi</taxon>
        <taxon>Dikarya</taxon>
        <taxon>Ascomycota</taxon>
        <taxon>Pezizomycotina</taxon>
        <taxon>Sordariomycetes</taxon>
        <taxon>Xylariomycetidae</taxon>
        <taxon>Amphisphaeriales</taxon>
        <taxon>Sporocadaceae</taxon>
        <taxon>Truncatella</taxon>
    </lineage>
</organism>
<reference evidence="3" key="1">
    <citation type="journal article" date="2021" name="Nat. Commun.">
        <title>Genetic determinants of endophytism in the Arabidopsis root mycobiome.</title>
        <authorList>
            <person name="Mesny F."/>
            <person name="Miyauchi S."/>
            <person name="Thiergart T."/>
            <person name="Pickel B."/>
            <person name="Atanasova L."/>
            <person name="Karlsson M."/>
            <person name="Huettel B."/>
            <person name="Barry K.W."/>
            <person name="Haridas S."/>
            <person name="Chen C."/>
            <person name="Bauer D."/>
            <person name="Andreopoulos W."/>
            <person name="Pangilinan J."/>
            <person name="LaButti K."/>
            <person name="Riley R."/>
            <person name="Lipzen A."/>
            <person name="Clum A."/>
            <person name="Drula E."/>
            <person name="Henrissat B."/>
            <person name="Kohler A."/>
            <person name="Grigoriev I.V."/>
            <person name="Martin F.M."/>
            <person name="Hacquard S."/>
        </authorList>
    </citation>
    <scope>NUCLEOTIDE SEQUENCE</scope>
    <source>
        <strain evidence="3">MPI-SDFR-AT-0073</strain>
    </source>
</reference>
<protein>
    <submittedName>
        <fullName evidence="3">Uncharacterized protein</fullName>
    </submittedName>
</protein>
<feature type="compositionally biased region" description="Low complexity" evidence="1">
    <location>
        <begin position="19"/>
        <end position="31"/>
    </location>
</feature>
<accession>A0A9P8RFZ5</accession>
<feature type="region of interest" description="Disordered" evidence="1">
    <location>
        <begin position="1"/>
        <end position="31"/>
    </location>
</feature>
<comment type="caution">
    <text evidence="3">The sequence shown here is derived from an EMBL/GenBank/DDBJ whole genome shotgun (WGS) entry which is preliminary data.</text>
</comment>
<evidence type="ECO:0000256" key="2">
    <source>
        <dbReference type="SAM" id="Phobius"/>
    </source>
</evidence>
<name>A0A9P8RFZ5_9PEZI</name>
<keyword evidence="4" id="KW-1185">Reference proteome</keyword>